<name>A0ABV7EBT2_9SPHN</name>
<feature type="region of interest" description="Disordered" evidence="1">
    <location>
        <begin position="200"/>
        <end position="237"/>
    </location>
</feature>
<accession>A0ABV7EBT2</accession>
<evidence type="ECO:0000256" key="1">
    <source>
        <dbReference type="SAM" id="MobiDB-lite"/>
    </source>
</evidence>
<proteinExistence type="predicted"/>
<reference evidence="3" key="1">
    <citation type="journal article" date="2019" name="Int. J. Syst. Evol. Microbiol.">
        <title>The Global Catalogue of Microorganisms (GCM) 10K type strain sequencing project: providing services to taxonomists for standard genome sequencing and annotation.</title>
        <authorList>
            <consortium name="The Broad Institute Genomics Platform"/>
            <consortium name="The Broad Institute Genome Sequencing Center for Infectious Disease"/>
            <person name="Wu L."/>
            <person name="Ma J."/>
        </authorList>
    </citation>
    <scope>NUCLEOTIDE SEQUENCE [LARGE SCALE GENOMIC DNA]</scope>
    <source>
        <strain evidence="3">KCTC 52606</strain>
    </source>
</reference>
<dbReference type="RefSeq" id="WP_336917870.1">
    <property type="nucleotide sequence ID" value="NZ_JBANRN010000003.1"/>
</dbReference>
<keyword evidence="3" id="KW-1185">Reference proteome</keyword>
<evidence type="ECO:0000313" key="3">
    <source>
        <dbReference type="Proteomes" id="UP001595378"/>
    </source>
</evidence>
<comment type="caution">
    <text evidence="2">The sequence shown here is derived from an EMBL/GenBank/DDBJ whole genome shotgun (WGS) entry which is preliminary data.</text>
</comment>
<protein>
    <submittedName>
        <fullName evidence="2">Uncharacterized protein</fullName>
    </submittedName>
</protein>
<feature type="compositionally biased region" description="Acidic residues" evidence="1">
    <location>
        <begin position="114"/>
        <end position="130"/>
    </location>
</feature>
<evidence type="ECO:0000313" key="2">
    <source>
        <dbReference type="EMBL" id="MFC3100068.1"/>
    </source>
</evidence>
<feature type="region of interest" description="Disordered" evidence="1">
    <location>
        <begin position="114"/>
        <end position="176"/>
    </location>
</feature>
<sequence>MALAQRLEIADHEALLSAGHFADGPYGSLLGGRMGKPKKRPVLVLDPDELAEAQIAMAMGGAQIMEEAGDPLAAERRAVPSMLLGLAPIDAEDDWEPEPALALEAGPAFAEDYEEAAADDEWADEAETESDTGPVAGLNNLAPWPDADDAAFMAPGSEFDSEPSDDSIPSIEEQLARMRHLTASRVPQAQPLLASAALPVPLACEPEPEPQPDSGPHSEAVPPAPTMPETPHSSPVEHVSSIERLGDIWHPVAPPPALSAPIPLPDPGIAWKQPERVEAAGADVEEPVFDLPVEAVLDEPAPAMAPAPFPMNDMADAADGPDLAWMMPPEPRQLNIVDGPHNSLRARLLREEAEAAEEAAPSLWDRLREWVAGLLSRR</sequence>
<dbReference type="EMBL" id="JBHRSU010000004">
    <property type="protein sequence ID" value="MFC3100068.1"/>
    <property type="molecule type" value="Genomic_DNA"/>
</dbReference>
<gene>
    <name evidence="2" type="ORF">ACFODK_04105</name>
</gene>
<organism evidence="2 3">
    <name type="scientific">Alteraurantiacibacter lauratis</name>
    <dbReference type="NCBI Taxonomy" id="2054627"/>
    <lineage>
        <taxon>Bacteria</taxon>
        <taxon>Pseudomonadati</taxon>
        <taxon>Pseudomonadota</taxon>
        <taxon>Alphaproteobacteria</taxon>
        <taxon>Sphingomonadales</taxon>
        <taxon>Erythrobacteraceae</taxon>
        <taxon>Alteraurantiacibacter</taxon>
    </lineage>
</organism>
<dbReference type="Proteomes" id="UP001595378">
    <property type="component" value="Unassembled WGS sequence"/>
</dbReference>